<reference evidence="2 3" key="1">
    <citation type="journal article" date="2019" name="Int. J. Syst. Evol. Microbiol.">
        <title>The Global Catalogue of Microorganisms (GCM) 10K type strain sequencing project: providing services to taxonomists for standard genome sequencing and annotation.</title>
        <authorList>
            <consortium name="The Broad Institute Genomics Platform"/>
            <consortium name="The Broad Institute Genome Sequencing Center for Infectious Disease"/>
            <person name="Wu L."/>
            <person name="Ma J."/>
        </authorList>
    </citation>
    <scope>NUCLEOTIDE SEQUENCE [LARGE SCALE GENOMIC DNA]</scope>
    <source>
        <strain evidence="2 3">CGMCC 1.16026</strain>
    </source>
</reference>
<accession>A0ABD5QNB3</accession>
<dbReference type="InterPro" id="IPR052701">
    <property type="entry name" value="GAG_Ulvan_Degrading_Sulfatases"/>
</dbReference>
<dbReference type="AlphaFoldDB" id="A0ABD5QNB3"/>
<dbReference type="Gene3D" id="3.40.720.10">
    <property type="entry name" value="Alkaline Phosphatase, subunit A"/>
    <property type="match status" value="1"/>
</dbReference>
<dbReference type="PANTHER" id="PTHR43751">
    <property type="entry name" value="SULFATASE"/>
    <property type="match status" value="1"/>
</dbReference>
<sequence>MTTTEVNPNIVFIVSDAARARNFSLYGYDRDTTPFLEEFAEQSHVYENTISTSPWTVPSHASMFTGLYTSKHGATRSNPSISNHIPTLPKIFNKKGYSTHCLTANQLLTLENGLNAGFDYTEIPTRLFPNDTDYSQIKSSFSSNGFSRTFVEDLAGFLWEEKDIKDASNLAYKFATKLLGTSIVGHRRREPKGTNSIVNSFDSIVFGSDEPFFTYINLMETHLKYIPDQGFLRQVAPPNHSTSGYSDVNQDPRLYNYANAVDMDDEDFALLQSFYDGAVRQTDQAISEIVKSLNESGVLKDTLVVIVGDHGENIGDFGRMGHSLSLNDAVLRVPLIVSYPGDTGGERISELVQTVDLFTTIDQVCNLGVSESDEVGLDSQPLPRTRDEQGRDYAVAEYLGSPFDGIQRVMEKYPEQDYSELDFEIKTIYDSSARKLTIHSDGRERMSEVDINGEIPLHGDELQDQEDLESKLFEIVEPFGTVGINSEYEDSVRDTLRDLGYI</sequence>
<gene>
    <name evidence="2" type="ORF">ACFPJA_03365</name>
</gene>
<proteinExistence type="predicted"/>
<protein>
    <submittedName>
        <fullName evidence="2">Sulfatase</fullName>
    </submittedName>
</protein>
<dbReference type="PANTHER" id="PTHR43751:SF3">
    <property type="entry name" value="SULFATASE N-TERMINAL DOMAIN-CONTAINING PROTEIN"/>
    <property type="match status" value="1"/>
</dbReference>
<dbReference type="RefSeq" id="WP_122106430.1">
    <property type="nucleotide sequence ID" value="NZ_JBHSKV010000004.1"/>
</dbReference>
<name>A0ABD5QNB3_9EURY</name>
<evidence type="ECO:0000313" key="3">
    <source>
        <dbReference type="Proteomes" id="UP001596145"/>
    </source>
</evidence>
<dbReference type="EMBL" id="JBHSKV010000004">
    <property type="protein sequence ID" value="MFC5133767.1"/>
    <property type="molecule type" value="Genomic_DNA"/>
</dbReference>
<keyword evidence="3" id="KW-1185">Reference proteome</keyword>
<dbReference type="CDD" id="cd16148">
    <property type="entry name" value="sulfatase_like"/>
    <property type="match status" value="1"/>
</dbReference>
<dbReference type="Pfam" id="PF00884">
    <property type="entry name" value="Sulfatase"/>
    <property type="match status" value="1"/>
</dbReference>
<evidence type="ECO:0000259" key="1">
    <source>
        <dbReference type="Pfam" id="PF00884"/>
    </source>
</evidence>
<dbReference type="InterPro" id="IPR017850">
    <property type="entry name" value="Alkaline_phosphatase_core_sf"/>
</dbReference>
<comment type="caution">
    <text evidence="2">The sequence shown here is derived from an EMBL/GenBank/DDBJ whole genome shotgun (WGS) entry which is preliminary data.</text>
</comment>
<dbReference type="InterPro" id="IPR000917">
    <property type="entry name" value="Sulfatase_N"/>
</dbReference>
<dbReference type="SUPFAM" id="SSF53649">
    <property type="entry name" value="Alkaline phosphatase-like"/>
    <property type="match status" value="1"/>
</dbReference>
<feature type="domain" description="Sulfatase N-terminal" evidence="1">
    <location>
        <begin position="8"/>
        <end position="361"/>
    </location>
</feature>
<evidence type="ECO:0000313" key="2">
    <source>
        <dbReference type="EMBL" id="MFC5133767.1"/>
    </source>
</evidence>
<dbReference type="Proteomes" id="UP001596145">
    <property type="component" value="Unassembled WGS sequence"/>
</dbReference>
<organism evidence="2 3">
    <name type="scientific">Halorubrum glutamatedens</name>
    <dbReference type="NCBI Taxonomy" id="2707018"/>
    <lineage>
        <taxon>Archaea</taxon>
        <taxon>Methanobacteriati</taxon>
        <taxon>Methanobacteriota</taxon>
        <taxon>Stenosarchaea group</taxon>
        <taxon>Halobacteria</taxon>
        <taxon>Halobacteriales</taxon>
        <taxon>Haloferacaceae</taxon>
        <taxon>Halorubrum</taxon>
    </lineage>
</organism>